<dbReference type="EMBL" id="CAXAMM010005903">
    <property type="protein sequence ID" value="CAK9009114.1"/>
    <property type="molecule type" value="Genomic_DNA"/>
</dbReference>
<evidence type="ECO:0000313" key="1">
    <source>
        <dbReference type="EMBL" id="CAK9009114.1"/>
    </source>
</evidence>
<protein>
    <recommendedName>
        <fullName evidence="4">FACT complex subunit</fullName>
    </recommendedName>
</protein>
<evidence type="ECO:0000313" key="2">
    <source>
        <dbReference type="EMBL" id="CAK9013708.1"/>
    </source>
</evidence>
<evidence type="ECO:0000313" key="3">
    <source>
        <dbReference type="Proteomes" id="UP001642464"/>
    </source>
</evidence>
<evidence type="ECO:0008006" key="4">
    <source>
        <dbReference type="Google" id="ProtNLM"/>
    </source>
</evidence>
<dbReference type="Proteomes" id="UP001642464">
    <property type="component" value="Unassembled WGS sequence"/>
</dbReference>
<organism evidence="2 3">
    <name type="scientific">Durusdinium trenchii</name>
    <dbReference type="NCBI Taxonomy" id="1381693"/>
    <lineage>
        <taxon>Eukaryota</taxon>
        <taxon>Sar</taxon>
        <taxon>Alveolata</taxon>
        <taxon>Dinophyceae</taxon>
        <taxon>Suessiales</taxon>
        <taxon>Symbiodiniaceae</taxon>
        <taxon>Durusdinium</taxon>
    </lineage>
</organism>
<reference evidence="2 3" key="1">
    <citation type="submission" date="2024-02" db="EMBL/GenBank/DDBJ databases">
        <authorList>
            <person name="Chen Y."/>
            <person name="Shah S."/>
            <person name="Dougan E. K."/>
            <person name="Thang M."/>
            <person name="Chan C."/>
        </authorList>
    </citation>
    <scope>NUCLEOTIDE SEQUENCE [LARGE SCALE GENOMIC DNA]</scope>
</reference>
<proteinExistence type="predicted"/>
<sequence length="211" mass="24179">VKASFAMSADLASLPDKWKRLPPAQEERLRGEGQQIFLRMSSLTGGFYPFKLMEEKDGLFLFESKRFYDKILVKEMPAQCTVLSVHASSLTTCILMQAMRAVTGEEICWVTFPKDQPIRGHDLRRELLEKLQETMPTEFSEYSKLTLVTSKSHECIKDFHTVFKKTHPEERSCKRRRTKKQCVGWWYTSSKCLPCSTDAIAAVEPTAADSL</sequence>
<comment type="caution">
    <text evidence="2">The sequence shown here is derived from an EMBL/GenBank/DDBJ whole genome shotgun (WGS) entry which is preliminary data.</text>
</comment>
<accession>A0ABP0JH11</accession>
<feature type="non-terminal residue" evidence="2">
    <location>
        <position position="1"/>
    </location>
</feature>
<dbReference type="EMBL" id="CAXAMM010007280">
    <property type="protein sequence ID" value="CAK9013708.1"/>
    <property type="molecule type" value="Genomic_DNA"/>
</dbReference>
<gene>
    <name evidence="1" type="ORF">SCF082_LOCUS10168</name>
    <name evidence="2" type="ORF">SCF082_LOCUS12049</name>
</gene>
<name>A0ABP0JH11_9DINO</name>
<keyword evidence="3" id="KW-1185">Reference proteome</keyword>